<dbReference type="CDD" id="cd17502">
    <property type="entry name" value="MFS_Azr1_MDR_like"/>
    <property type="match status" value="1"/>
</dbReference>
<evidence type="ECO:0000256" key="5">
    <source>
        <dbReference type="ARBA" id="ARBA00023136"/>
    </source>
</evidence>
<dbReference type="SUPFAM" id="SSF103473">
    <property type="entry name" value="MFS general substrate transporter"/>
    <property type="match status" value="1"/>
</dbReference>
<feature type="transmembrane region" description="Helical" evidence="6">
    <location>
        <begin position="286"/>
        <end position="311"/>
    </location>
</feature>
<evidence type="ECO:0000256" key="4">
    <source>
        <dbReference type="ARBA" id="ARBA00022989"/>
    </source>
</evidence>
<feature type="transmembrane region" description="Helical" evidence="6">
    <location>
        <begin position="12"/>
        <end position="33"/>
    </location>
</feature>
<feature type="transmembrane region" description="Helical" evidence="6">
    <location>
        <begin position="175"/>
        <end position="194"/>
    </location>
</feature>
<dbReference type="Pfam" id="PF07690">
    <property type="entry name" value="MFS_1"/>
    <property type="match status" value="1"/>
</dbReference>
<feature type="transmembrane region" description="Helical" evidence="6">
    <location>
        <begin position="142"/>
        <end position="163"/>
    </location>
</feature>
<dbReference type="PANTHER" id="PTHR23501:SF193">
    <property type="entry name" value="MULTIDRUG TRANSPORTER, PUTATIVE (AFU_ORTHOLOGUE AFUA_8G00940)-RELATED"/>
    <property type="match status" value="1"/>
</dbReference>
<dbReference type="Proteomes" id="UP000799291">
    <property type="component" value="Unassembled WGS sequence"/>
</dbReference>
<feature type="transmembrane region" description="Helical" evidence="6">
    <location>
        <begin position="351"/>
        <end position="371"/>
    </location>
</feature>
<evidence type="ECO:0000259" key="7">
    <source>
        <dbReference type="PROSITE" id="PS50850"/>
    </source>
</evidence>
<keyword evidence="9" id="KW-1185">Reference proteome</keyword>
<comment type="subcellular location">
    <subcellularLocation>
        <location evidence="1">Membrane</location>
        <topology evidence="1">Multi-pass membrane protein</topology>
    </subcellularLocation>
</comment>
<dbReference type="OrthoDB" id="10021397at2759"/>
<sequence length="547" mass="57594">MIVKDTGKPVYVTGFKLALSVASVTIIAFLLLLDQSILSTAIPQITSTFHSLPDVGWYTGAYQLGSAALQPLTGKLYTHLPTKHVFLAHLFIFELGSLICAVATSSSMLIAGRAVAGLGAAGLMNGGMQILTNSTPLEKRPLYTGIMLGTAQMGLVSGPLIGGALTEHATWRWCFWMNLPVGALAALAIILIPIPDPLPKAPYTFTLLFRIIPQLDLPGFTLFAPACIMFLLALQFGGDESHAWDSATVIGLLCGAVITFIIFCFWEARIGEKAMIPGALLKNKIVLASSGQTICLTVTLLVGSTFMPIYFQAVKGASPTMSGVDLLPSILSQLLFALISGAAVSKLGYYLPWAAFSGAVTAIGNGLVSTLSPTTKTATWIGFLIVLGAGRGSGMQMSMIATQAALPPSLIPTSLAFLIFIQNLSAAIFLIIGNTIFTQSLLSKLAHYAPSISSQAALKAGGSADAVRKLIPAGREVELDGVLRAYSEGLGNVWYLLVGFSVGAFACAWGMGWRDVRKDGKKLPAATVVVETDRETDGEKEGGMADV</sequence>
<dbReference type="InterPro" id="IPR020846">
    <property type="entry name" value="MFS_dom"/>
</dbReference>
<proteinExistence type="inferred from homology"/>
<dbReference type="InterPro" id="IPR011701">
    <property type="entry name" value="MFS"/>
</dbReference>
<keyword evidence="4 6" id="KW-1133">Transmembrane helix</keyword>
<dbReference type="EMBL" id="MU005571">
    <property type="protein sequence ID" value="KAF2690511.1"/>
    <property type="molecule type" value="Genomic_DNA"/>
</dbReference>
<feature type="transmembrane region" description="Helical" evidence="6">
    <location>
        <begin position="377"/>
        <end position="394"/>
    </location>
</feature>
<gene>
    <name evidence="8" type="ORF">K458DRAFT_289465</name>
</gene>
<feature type="transmembrane region" description="Helical" evidence="6">
    <location>
        <begin position="326"/>
        <end position="344"/>
    </location>
</feature>
<evidence type="ECO:0000256" key="1">
    <source>
        <dbReference type="ARBA" id="ARBA00004141"/>
    </source>
</evidence>
<evidence type="ECO:0000256" key="6">
    <source>
        <dbReference type="SAM" id="Phobius"/>
    </source>
</evidence>
<dbReference type="InterPro" id="IPR036259">
    <property type="entry name" value="MFS_trans_sf"/>
</dbReference>
<feature type="domain" description="Major facilitator superfamily (MFS) profile" evidence="7">
    <location>
        <begin position="20"/>
        <end position="516"/>
    </location>
</feature>
<dbReference type="PANTHER" id="PTHR23501">
    <property type="entry name" value="MAJOR FACILITATOR SUPERFAMILY"/>
    <property type="match status" value="1"/>
</dbReference>
<reference evidence="8" key="1">
    <citation type="journal article" date="2020" name="Stud. Mycol.">
        <title>101 Dothideomycetes genomes: a test case for predicting lifestyles and emergence of pathogens.</title>
        <authorList>
            <person name="Haridas S."/>
            <person name="Albert R."/>
            <person name="Binder M."/>
            <person name="Bloem J."/>
            <person name="Labutti K."/>
            <person name="Salamov A."/>
            <person name="Andreopoulos B."/>
            <person name="Baker S."/>
            <person name="Barry K."/>
            <person name="Bills G."/>
            <person name="Bluhm B."/>
            <person name="Cannon C."/>
            <person name="Castanera R."/>
            <person name="Culley D."/>
            <person name="Daum C."/>
            <person name="Ezra D."/>
            <person name="Gonzalez J."/>
            <person name="Henrissat B."/>
            <person name="Kuo A."/>
            <person name="Liang C."/>
            <person name="Lipzen A."/>
            <person name="Lutzoni F."/>
            <person name="Magnuson J."/>
            <person name="Mondo S."/>
            <person name="Nolan M."/>
            <person name="Ohm R."/>
            <person name="Pangilinan J."/>
            <person name="Park H.-J."/>
            <person name="Ramirez L."/>
            <person name="Alfaro M."/>
            <person name="Sun H."/>
            <person name="Tritt A."/>
            <person name="Yoshinaga Y."/>
            <person name="Zwiers L.-H."/>
            <person name="Turgeon B."/>
            <person name="Goodwin S."/>
            <person name="Spatafora J."/>
            <person name="Crous P."/>
            <person name="Grigoriev I."/>
        </authorList>
    </citation>
    <scope>NUCLEOTIDE SEQUENCE</scope>
    <source>
        <strain evidence="8">CBS 122367</strain>
    </source>
</reference>
<dbReference type="GO" id="GO:0022857">
    <property type="term" value="F:transmembrane transporter activity"/>
    <property type="evidence" value="ECO:0007669"/>
    <property type="project" value="InterPro"/>
</dbReference>
<evidence type="ECO:0000313" key="8">
    <source>
        <dbReference type="EMBL" id="KAF2690511.1"/>
    </source>
</evidence>
<evidence type="ECO:0000256" key="2">
    <source>
        <dbReference type="ARBA" id="ARBA00007520"/>
    </source>
</evidence>
<protein>
    <submittedName>
        <fullName evidence="8">Efflux pump protein</fullName>
    </submittedName>
</protein>
<dbReference type="Gene3D" id="1.20.1250.20">
    <property type="entry name" value="MFS general substrate transporter like domains"/>
    <property type="match status" value="1"/>
</dbReference>
<feature type="transmembrane region" description="Helical" evidence="6">
    <location>
        <begin position="246"/>
        <end position="266"/>
    </location>
</feature>
<feature type="transmembrane region" description="Helical" evidence="6">
    <location>
        <begin position="493"/>
        <end position="513"/>
    </location>
</feature>
<dbReference type="AlphaFoldDB" id="A0A6G1JJW3"/>
<accession>A0A6G1JJW3</accession>
<evidence type="ECO:0000313" key="9">
    <source>
        <dbReference type="Proteomes" id="UP000799291"/>
    </source>
</evidence>
<feature type="transmembrane region" description="Helical" evidence="6">
    <location>
        <begin position="415"/>
        <end position="437"/>
    </location>
</feature>
<evidence type="ECO:0000256" key="3">
    <source>
        <dbReference type="ARBA" id="ARBA00022692"/>
    </source>
</evidence>
<name>A0A6G1JJW3_9PLEO</name>
<comment type="similarity">
    <text evidence="2">Belongs to the major facilitator superfamily. TCR/Tet family.</text>
</comment>
<feature type="transmembrane region" description="Helical" evidence="6">
    <location>
        <begin position="110"/>
        <end position="130"/>
    </location>
</feature>
<dbReference type="PROSITE" id="PS50850">
    <property type="entry name" value="MFS"/>
    <property type="match status" value="1"/>
</dbReference>
<keyword evidence="5 6" id="KW-0472">Membrane</keyword>
<keyword evidence="3 6" id="KW-0812">Transmembrane</keyword>
<dbReference type="GO" id="GO:0005886">
    <property type="term" value="C:plasma membrane"/>
    <property type="evidence" value="ECO:0007669"/>
    <property type="project" value="TreeGrafter"/>
</dbReference>
<feature type="transmembrane region" description="Helical" evidence="6">
    <location>
        <begin position="215"/>
        <end position="234"/>
    </location>
</feature>
<feature type="transmembrane region" description="Helical" evidence="6">
    <location>
        <begin position="85"/>
        <end position="104"/>
    </location>
</feature>
<organism evidence="8 9">
    <name type="scientific">Lentithecium fluviatile CBS 122367</name>
    <dbReference type="NCBI Taxonomy" id="1168545"/>
    <lineage>
        <taxon>Eukaryota</taxon>
        <taxon>Fungi</taxon>
        <taxon>Dikarya</taxon>
        <taxon>Ascomycota</taxon>
        <taxon>Pezizomycotina</taxon>
        <taxon>Dothideomycetes</taxon>
        <taxon>Pleosporomycetidae</taxon>
        <taxon>Pleosporales</taxon>
        <taxon>Massarineae</taxon>
        <taxon>Lentitheciaceae</taxon>
        <taxon>Lentithecium</taxon>
    </lineage>
</organism>